<dbReference type="PANTHER" id="PTHR43616">
    <property type="entry name" value="GLYCEROL DEHYDROGENASE"/>
    <property type="match status" value="1"/>
</dbReference>
<dbReference type="CDD" id="cd08172">
    <property type="entry name" value="GlyDH-like"/>
    <property type="match status" value="1"/>
</dbReference>
<dbReference type="NCBIfam" id="NF007880">
    <property type="entry name" value="PRK10586.1"/>
    <property type="match status" value="1"/>
</dbReference>
<dbReference type="InterPro" id="IPR016205">
    <property type="entry name" value="Glycerol_DH"/>
</dbReference>
<dbReference type="Gene3D" id="1.20.1090.10">
    <property type="entry name" value="Dehydroquinate synthase-like - alpha domain"/>
    <property type="match status" value="1"/>
</dbReference>
<comment type="similarity">
    <text evidence="1">Belongs to the iron-containing alcohol dehydrogenase family.</text>
</comment>
<dbReference type="Gene3D" id="3.40.50.1970">
    <property type="match status" value="1"/>
</dbReference>
<organism evidence="5 6">
    <name type="scientific">Salmonella enterica I</name>
    <dbReference type="NCBI Taxonomy" id="59201"/>
    <lineage>
        <taxon>Bacteria</taxon>
        <taxon>Pseudomonadati</taxon>
        <taxon>Pseudomonadota</taxon>
        <taxon>Gammaproteobacteria</taxon>
        <taxon>Enterobacterales</taxon>
        <taxon>Enterobacteriaceae</taxon>
        <taxon>Salmonella</taxon>
    </lineage>
</organism>
<evidence type="ECO:0000259" key="4">
    <source>
        <dbReference type="Pfam" id="PF00465"/>
    </source>
</evidence>
<dbReference type="InterPro" id="IPR001670">
    <property type="entry name" value="ADH_Fe/GldA"/>
</dbReference>
<name>A0A379WD35_SALET</name>
<dbReference type="EMBL" id="UGXS01000004">
    <property type="protein sequence ID" value="SUH17038.1"/>
    <property type="molecule type" value="Genomic_DNA"/>
</dbReference>
<evidence type="ECO:0000256" key="1">
    <source>
        <dbReference type="ARBA" id="ARBA00007358"/>
    </source>
</evidence>
<dbReference type="PROSITE" id="PS00913">
    <property type="entry name" value="ADH_IRON_1"/>
    <property type="match status" value="1"/>
</dbReference>
<evidence type="ECO:0000256" key="3">
    <source>
        <dbReference type="ARBA" id="ARBA00023002"/>
    </source>
</evidence>
<dbReference type="AlphaFoldDB" id="A0A379WD35"/>
<protein>
    <submittedName>
        <fullName evidence="5">Oxidoreductase</fullName>
        <ecNumber evidence="5">1.1.1.6</ecNumber>
    </submittedName>
</protein>
<dbReference type="PANTHER" id="PTHR43616:SF3">
    <property type="entry name" value="HYDROXYCARBOXYLATE DEHYDROGENASE A"/>
    <property type="match status" value="1"/>
</dbReference>
<reference evidence="5 6" key="1">
    <citation type="submission" date="2018-06" db="EMBL/GenBank/DDBJ databases">
        <authorList>
            <consortium name="Pathogen Informatics"/>
            <person name="Doyle S."/>
        </authorList>
    </citation>
    <scope>NUCLEOTIDE SEQUENCE [LARGE SCALE GENOMIC DNA]</scope>
    <source>
        <strain evidence="5 6">NCTC8258</strain>
    </source>
</reference>
<dbReference type="InterPro" id="IPR018211">
    <property type="entry name" value="ADH_Fe_CS"/>
</dbReference>
<dbReference type="GO" id="GO:0046872">
    <property type="term" value="F:metal ion binding"/>
    <property type="evidence" value="ECO:0007669"/>
    <property type="project" value="UniProtKB-KW"/>
</dbReference>
<dbReference type="EC" id="1.1.1.6" evidence="5"/>
<evidence type="ECO:0000256" key="2">
    <source>
        <dbReference type="ARBA" id="ARBA00022723"/>
    </source>
</evidence>
<evidence type="ECO:0000313" key="5">
    <source>
        <dbReference type="EMBL" id="SUH17038.1"/>
    </source>
</evidence>
<sequence>MNHTEIRVVTGPANYFSHAGSLERLTDFFTPEQLSHAVWVYGESAIAAARPYLPEAFERAGAKHLPFTGHCSERHVAQLAHACNDDRQVVIGVGGGALLDTAKALARRLALPFVAIPTIAATCAAWTPLSVWYNDAGQALQFEIFDDANFLVLVEPRIILQAPNDYLLAGIGDTLAKWYEAVVLAPQPETLPLTVRLGINSACAIRDLLLDSSEQALADKQQRRLTQAFCDVVDAIIAGGGMVGGLGERYTRVAAAHAVHNGLTVLPQTEKFLHGTKVAYGILVQSALLGQDDVLAQLITAYRRFHLPARLSELDVDIHNTAEIDRVIAHTLRPVESIHYLPVTLTPDTLRAAFEKVEFSEYSLVTLRLSGLATLSSNARRLFHHSAHPAARGKILHRSSASDPDALCAYAQHSCRSLARQSSFLRPVPDIFRLSKAYRTSLSPVIQTPSPYSGEGY</sequence>
<dbReference type="Proteomes" id="UP000255509">
    <property type="component" value="Unassembled WGS sequence"/>
</dbReference>
<dbReference type="GO" id="GO:0008888">
    <property type="term" value="F:glycerol dehydrogenase (NAD+) activity"/>
    <property type="evidence" value="ECO:0007669"/>
    <property type="project" value="UniProtKB-EC"/>
</dbReference>
<proteinExistence type="inferred from homology"/>
<evidence type="ECO:0000313" key="6">
    <source>
        <dbReference type="Proteomes" id="UP000255509"/>
    </source>
</evidence>
<dbReference type="Pfam" id="PF00465">
    <property type="entry name" value="Fe-ADH"/>
    <property type="match status" value="1"/>
</dbReference>
<keyword evidence="2" id="KW-0479">Metal-binding</keyword>
<feature type="domain" description="Alcohol dehydrogenase iron-type/glycerol dehydrogenase GldA" evidence="4">
    <location>
        <begin position="12"/>
        <end position="149"/>
    </location>
</feature>
<gene>
    <name evidence="5" type="primary">ybdH</name>
    <name evidence="5" type="ORF">NCTC8258_04820</name>
</gene>
<accession>A0A379WD35</accession>
<keyword evidence="3 5" id="KW-0560">Oxidoreductase</keyword>
<dbReference type="SUPFAM" id="SSF56796">
    <property type="entry name" value="Dehydroquinate synthase-like"/>
    <property type="match status" value="1"/>
</dbReference>